<name>A0A479ZUH6_9CYAN</name>
<proteinExistence type="predicted"/>
<dbReference type="EMBL" id="BJCE01000019">
    <property type="protein sequence ID" value="GCL35822.1"/>
    <property type="molecule type" value="Genomic_DNA"/>
</dbReference>
<keyword evidence="2" id="KW-1185">Reference proteome</keyword>
<accession>A0A479ZUH6</accession>
<evidence type="ECO:0000313" key="2">
    <source>
        <dbReference type="Proteomes" id="UP000300142"/>
    </source>
</evidence>
<protein>
    <submittedName>
        <fullName evidence="1">Uncharacterized protein</fullName>
    </submittedName>
</protein>
<comment type="caution">
    <text evidence="1">The sequence shown here is derived from an EMBL/GenBank/DDBJ whole genome shotgun (WGS) entry which is preliminary data.</text>
</comment>
<dbReference type="RefSeq" id="WP_096570443.1">
    <property type="nucleotide sequence ID" value="NZ_BJCE01000019.1"/>
</dbReference>
<gene>
    <name evidence="1" type="ORF">SR1949_09210</name>
</gene>
<evidence type="ECO:0000313" key="1">
    <source>
        <dbReference type="EMBL" id="GCL35822.1"/>
    </source>
</evidence>
<organism evidence="1 2">
    <name type="scientific">Sphaerospermopsis reniformis</name>
    <dbReference type="NCBI Taxonomy" id="531300"/>
    <lineage>
        <taxon>Bacteria</taxon>
        <taxon>Bacillati</taxon>
        <taxon>Cyanobacteriota</taxon>
        <taxon>Cyanophyceae</taxon>
        <taxon>Nostocales</taxon>
        <taxon>Aphanizomenonaceae</taxon>
        <taxon>Sphaerospermopsis</taxon>
    </lineage>
</organism>
<dbReference type="AlphaFoldDB" id="A0A479ZUH6"/>
<reference evidence="2" key="1">
    <citation type="submission" date="2019-02" db="EMBL/GenBank/DDBJ databases">
        <title>Draft genome sequence of Sphaerospermopsis reniformis NIES-1949.</title>
        <authorList>
            <person name="Yamaguchi H."/>
            <person name="Suzuki S."/>
            <person name="Kawachi M."/>
        </authorList>
    </citation>
    <scope>NUCLEOTIDE SEQUENCE [LARGE SCALE GENOMIC DNA]</scope>
    <source>
        <strain evidence="2">NIES-1949</strain>
    </source>
</reference>
<dbReference type="Proteomes" id="UP000300142">
    <property type="component" value="Unassembled WGS sequence"/>
</dbReference>
<sequence length="168" mass="19078">MSTAAVETCNLRRVIGLLVSSVGTAILCGGCSANGFWTSEQKWETYQNPRYGFEFPYPSNWTAITSDNNDGVIFVSSQSQDTKIRAWASNDLPKLQNPETSKQIDQNFKTDQGISGVLVVEVGQQVSSMKLTINQEQVNYHWQGQTSSKEFKDYYRLFYYIAKQYKIK</sequence>